<dbReference type="CDD" id="cd00201">
    <property type="entry name" value="WW"/>
    <property type="match status" value="1"/>
</dbReference>
<dbReference type="PROSITE" id="PS50020">
    <property type="entry name" value="WW_DOMAIN_2"/>
    <property type="match status" value="1"/>
</dbReference>
<evidence type="ECO:0000313" key="3">
    <source>
        <dbReference type="EMBL" id="GMI05414.1"/>
    </source>
</evidence>
<dbReference type="Pfam" id="PF00397">
    <property type="entry name" value="WW"/>
    <property type="match status" value="1"/>
</dbReference>
<gene>
    <name evidence="3" type="ORF">TrVE_jg13656</name>
</gene>
<dbReference type="SUPFAM" id="SSF51045">
    <property type="entry name" value="WW domain"/>
    <property type="match status" value="1"/>
</dbReference>
<evidence type="ECO:0000256" key="1">
    <source>
        <dbReference type="SAM" id="MobiDB-lite"/>
    </source>
</evidence>
<dbReference type="SMART" id="SM00456">
    <property type="entry name" value="WW"/>
    <property type="match status" value="1"/>
</dbReference>
<dbReference type="InterPro" id="IPR036020">
    <property type="entry name" value="WW_dom_sf"/>
</dbReference>
<dbReference type="SUPFAM" id="SSF63748">
    <property type="entry name" value="Tudor/PWWP/MBT"/>
    <property type="match status" value="1"/>
</dbReference>
<dbReference type="Gene3D" id="2.20.70.10">
    <property type="match status" value="1"/>
</dbReference>
<dbReference type="Gene3D" id="2.30.30.140">
    <property type="match status" value="1"/>
</dbReference>
<dbReference type="AlphaFoldDB" id="A0A9W7CIS6"/>
<dbReference type="InterPro" id="IPR001202">
    <property type="entry name" value="WW_dom"/>
</dbReference>
<proteinExistence type="predicted"/>
<feature type="domain" description="WW" evidence="2">
    <location>
        <begin position="176"/>
        <end position="210"/>
    </location>
</feature>
<keyword evidence="4" id="KW-1185">Reference proteome</keyword>
<protein>
    <recommendedName>
        <fullName evidence="2">WW domain-containing protein</fullName>
    </recommendedName>
</protein>
<dbReference type="PROSITE" id="PS01159">
    <property type="entry name" value="WW_DOMAIN_1"/>
    <property type="match status" value="1"/>
</dbReference>
<dbReference type="Proteomes" id="UP001165160">
    <property type="component" value="Unassembled WGS sequence"/>
</dbReference>
<organism evidence="3 4">
    <name type="scientific">Triparma verrucosa</name>
    <dbReference type="NCBI Taxonomy" id="1606542"/>
    <lineage>
        <taxon>Eukaryota</taxon>
        <taxon>Sar</taxon>
        <taxon>Stramenopiles</taxon>
        <taxon>Ochrophyta</taxon>
        <taxon>Bolidophyceae</taxon>
        <taxon>Parmales</taxon>
        <taxon>Triparmaceae</taxon>
        <taxon>Triparma</taxon>
    </lineage>
</organism>
<dbReference type="EMBL" id="BRXX01000330">
    <property type="protein sequence ID" value="GMI05414.1"/>
    <property type="molecule type" value="Genomic_DNA"/>
</dbReference>
<evidence type="ECO:0000259" key="2">
    <source>
        <dbReference type="PROSITE" id="PS50020"/>
    </source>
</evidence>
<reference evidence="4" key="1">
    <citation type="journal article" date="2023" name="Commun. Biol.">
        <title>Genome analysis of Parmales, the sister group of diatoms, reveals the evolutionary specialization of diatoms from phago-mixotrophs to photoautotrophs.</title>
        <authorList>
            <person name="Ban H."/>
            <person name="Sato S."/>
            <person name="Yoshikawa S."/>
            <person name="Yamada K."/>
            <person name="Nakamura Y."/>
            <person name="Ichinomiya M."/>
            <person name="Sato N."/>
            <person name="Blanc-Mathieu R."/>
            <person name="Endo H."/>
            <person name="Kuwata A."/>
            <person name="Ogata H."/>
        </authorList>
    </citation>
    <scope>NUCLEOTIDE SEQUENCE [LARGE SCALE GENOMIC DNA]</scope>
    <source>
        <strain evidence="4">NIES 3699</strain>
    </source>
</reference>
<evidence type="ECO:0000313" key="4">
    <source>
        <dbReference type="Proteomes" id="UP001165160"/>
    </source>
</evidence>
<accession>A0A9W7CIS6</accession>
<feature type="compositionally biased region" description="Basic and acidic residues" evidence="1">
    <location>
        <begin position="270"/>
        <end position="281"/>
    </location>
</feature>
<name>A0A9W7CIS6_9STRA</name>
<feature type="region of interest" description="Disordered" evidence="1">
    <location>
        <begin position="264"/>
        <end position="309"/>
    </location>
</feature>
<comment type="caution">
    <text evidence="3">The sequence shown here is derived from an EMBL/GenBank/DDBJ whole genome shotgun (WGS) entry which is preliminary data.</text>
</comment>
<sequence>MSAGHDDSLAIDLNKEFVSNNIKKDKILKVGEGNGSALPAFKPLTSGTKLATREELNALDTILQLRQDNIADRGDKVTNVDLEFTIREGKVVPDEIKATKARRGGNNIKRTKASESRLYSIADFKVGEVVEVKYEGDMKWHQATILTMLGTGQVRINYTGYNEEAVVDPNTHMRKLPLIEGWLELIDEESGSPYYLHQDTGETQWEKPTYQSEAIRKGNAKRGGKVVSRATVDIKKYSAEVSKYSGIAVVDQGRIDRHYWNATATASAASEKEEKERERRRFTVNAQMSKQEKDVLSSRRRSFGPSSSFSIKKDVTQNQFQRRASFSKAAATVLTSSALPDDVEIARYKKVERKERFVKAANTIGLRQMRNNTFYKAQKMEDKAVAAKPVYSLKK</sequence>